<evidence type="ECO:0000313" key="1">
    <source>
        <dbReference type="EMBL" id="KZV52257.1"/>
    </source>
</evidence>
<accession>A0A2Z7D0S1</accession>
<evidence type="ECO:0000313" key="2">
    <source>
        <dbReference type="Proteomes" id="UP000250235"/>
    </source>
</evidence>
<name>A0A2Z7D0S1_9LAMI</name>
<dbReference type="AlphaFoldDB" id="A0A2Z7D0S1"/>
<proteinExistence type="predicted"/>
<dbReference type="EMBL" id="KQ991137">
    <property type="protein sequence ID" value="KZV52257.1"/>
    <property type="molecule type" value="Genomic_DNA"/>
</dbReference>
<sequence length="232" mass="25270">MNPPTFIDDEGGLAAEGWFVLMVGLFDSVQLEDETRQSLATLQSRELAQCWWCGASLETSLGCSAAPRSMTSTHGRSSLAFSSLIDVVDRRIDIKDSACDQSAAVGFFWRFFAGAISSLISSNDRIISHRICLESDSLLNLSTRDSSARVIALLFSYVSCVDTWTSHACVSALYVERGLIRSPPSLCDVVSVSAPAGVLGRLSAKPCMRDRVKAVLFFCMRKFRAACICCIV</sequence>
<reference evidence="1 2" key="1">
    <citation type="journal article" date="2015" name="Proc. Natl. Acad. Sci. U.S.A.">
        <title>The resurrection genome of Boea hygrometrica: A blueprint for survival of dehydration.</title>
        <authorList>
            <person name="Xiao L."/>
            <person name="Yang G."/>
            <person name="Zhang L."/>
            <person name="Yang X."/>
            <person name="Zhao S."/>
            <person name="Ji Z."/>
            <person name="Zhou Q."/>
            <person name="Hu M."/>
            <person name="Wang Y."/>
            <person name="Chen M."/>
            <person name="Xu Y."/>
            <person name="Jin H."/>
            <person name="Xiao X."/>
            <person name="Hu G."/>
            <person name="Bao F."/>
            <person name="Hu Y."/>
            <person name="Wan P."/>
            <person name="Li L."/>
            <person name="Deng X."/>
            <person name="Kuang T."/>
            <person name="Xiang C."/>
            <person name="Zhu J.K."/>
            <person name="Oliver M.J."/>
            <person name="He Y."/>
        </authorList>
    </citation>
    <scope>NUCLEOTIDE SEQUENCE [LARGE SCALE GENOMIC DNA]</scope>
    <source>
        <strain evidence="2">cv. XS01</strain>
    </source>
</reference>
<protein>
    <submittedName>
        <fullName evidence="1">Uncharacterized protein</fullName>
    </submittedName>
</protein>
<gene>
    <name evidence="1" type="ORF">F511_14153</name>
</gene>
<dbReference type="Proteomes" id="UP000250235">
    <property type="component" value="Unassembled WGS sequence"/>
</dbReference>
<keyword evidence="2" id="KW-1185">Reference proteome</keyword>
<organism evidence="1 2">
    <name type="scientific">Dorcoceras hygrometricum</name>
    <dbReference type="NCBI Taxonomy" id="472368"/>
    <lineage>
        <taxon>Eukaryota</taxon>
        <taxon>Viridiplantae</taxon>
        <taxon>Streptophyta</taxon>
        <taxon>Embryophyta</taxon>
        <taxon>Tracheophyta</taxon>
        <taxon>Spermatophyta</taxon>
        <taxon>Magnoliopsida</taxon>
        <taxon>eudicotyledons</taxon>
        <taxon>Gunneridae</taxon>
        <taxon>Pentapetalae</taxon>
        <taxon>asterids</taxon>
        <taxon>lamiids</taxon>
        <taxon>Lamiales</taxon>
        <taxon>Gesneriaceae</taxon>
        <taxon>Didymocarpoideae</taxon>
        <taxon>Trichosporeae</taxon>
        <taxon>Loxocarpinae</taxon>
        <taxon>Dorcoceras</taxon>
    </lineage>
</organism>